<comment type="caution">
    <text evidence="2">The sequence shown here is derived from an EMBL/GenBank/DDBJ whole genome shotgun (WGS) entry which is preliminary data.</text>
</comment>
<evidence type="ECO:0000256" key="1">
    <source>
        <dbReference type="SAM" id="Phobius"/>
    </source>
</evidence>
<evidence type="ECO:0000313" key="3">
    <source>
        <dbReference type="Proteomes" id="UP001232148"/>
    </source>
</evidence>
<keyword evidence="3" id="KW-1185">Reference proteome</keyword>
<feature type="transmembrane region" description="Helical" evidence="1">
    <location>
        <begin position="142"/>
        <end position="165"/>
    </location>
</feature>
<dbReference type="EMBL" id="MU842866">
    <property type="protein sequence ID" value="KAK2029269.1"/>
    <property type="molecule type" value="Genomic_DNA"/>
</dbReference>
<dbReference type="Proteomes" id="UP001232148">
    <property type="component" value="Unassembled WGS sequence"/>
</dbReference>
<organism evidence="2 3">
    <name type="scientific">Colletotrichum zoysiae</name>
    <dbReference type="NCBI Taxonomy" id="1216348"/>
    <lineage>
        <taxon>Eukaryota</taxon>
        <taxon>Fungi</taxon>
        <taxon>Dikarya</taxon>
        <taxon>Ascomycota</taxon>
        <taxon>Pezizomycotina</taxon>
        <taxon>Sordariomycetes</taxon>
        <taxon>Hypocreomycetidae</taxon>
        <taxon>Glomerellales</taxon>
        <taxon>Glomerellaceae</taxon>
        <taxon>Colletotrichum</taxon>
        <taxon>Colletotrichum graminicola species complex</taxon>
    </lineage>
</organism>
<sequence length="190" mass="20996">MLAGVIDARDDLGIRQTPQLLQLGLPFSDSLARPDAHAPPSALNLVLVQLLPPPAGRTLRPHPPSRTHPGSPSALLSLATSSISESTGRYTSHCPMSTFNLALPVSLYMGTHCAACHTLCLLKQVEPRPQSSTFCSSQERLLSFYSFLTRFFLPFFPFLSSCLFLSTHFPLRFRLTTAGTRLAFFRLLYF</sequence>
<proteinExistence type="predicted"/>
<gene>
    <name evidence="2" type="ORF">LX32DRAFT_365875</name>
</gene>
<reference evidence="2" key="1">
    <citation type="submission" date="2021-06" db="EMBL/GenBank/DDBJ databases">
        <title>Comparative genomics, transcriptomics and evolutionary studies reveal genomic signatures of adaptation to plant cell wall in hemibiotrophic fungi.</title>
        <authorList>
            <consortium name="DOE Joint Genome Institute"/>
            <person name="Baroncelli R."/>
            <person name="Diaz J.F."/>
            <person name="Benocci T."/>
            <person name="Peng M."/>
            <person name="Battaglia E."/>
            <person name="Haridas S."/>
            <person name="Andreopoulos W."/>
            <person name="Labutti K."/>
            <person name="Pangilinan J."/>
            <person name="Floch G.L."/>
            <person name="Makela M.R."/>
            <person name="Henrissat B."/>
            <person name="Grigoriev I.V."/>
            <person name="Crouch J.A."/>
            <person name="De Vries R.P."/>
            <person name="Sukno S.A."/>
            <person name="Thon M.R."/>
        </authorList>
    </citation>
    <scope>NUCLEOTIDE SEQUENCE</scope>
    <source>
        <strain evidence="2">MAFF235873</strain>
    </source>
</reference>
<evidence type="ECO:0000313" key="2">
    <source>
        <dbReference type="EMBL" id="KAK2029269.1"/>
    </source>
</evidence>
<keyword evidence="1" id="KW-0812">Transmembrane</keyword>
<dbReference type="AlphaFoldDB" id="A0AAD9HK38"/>
<accession>A0AAD9HK38</accession>
<keyword evidence="1" id="KW-1133">Transmembrane helix</keyword>
<name>A0AAD9HK38_9PEZI</name>
<keyword evidence="1" id="KW-0472">Membrane</keyword>
<protein>
    <submittedName>
        <fullName evidence="2">Uncharacterized protein</fullName>
    </submittedName>
</protein>